<dbReference type="EMBL" id="OX395133">
    <property type="protein sequence ID" value="CAI5781327.1"/>
    <property type="molecule type" value="Genomic_DNA"/>
</dbReference>
<sequence length="198" mass="21642">MDSHPIAPLTSRSFSRDESDAYMPKAMKKFYRGEPLALGITQILIGIMQVGLGAAFHTVPYYYRHAYIVTEVPIWSGILYIISGSLSVAAARNPKIPLVKGMLGMNVVSSVAAGIGIIFLCFSMGDYHWHRKNMLYGILAVFLVFNILAFCIAISTSAFGCKTVCQENYTETVVVVYQNVSSGDSVALPDACKDPRSL</sequence>
<keyword evidence="4 6" id="KW-1133">Transmembrane helix</keyword>
<gene>
    <name evidence="7" type="ORF">PODLI_1B018432</name>
</gene>
<dbReference type="PANTHER" id="PTHR23320:SF128">
    <property type="entry name" value="MEMBRANE-SPANNING 4-DOMAINS SUBFAMILY A MEMBER 4A"/>
    <property type="match status" value="1"/>
</dbReference>
<evidence type="ECO:0000256" key="5">
    <source>
        <dbReference type="ARBA" id="ARBA00023136"/>
    </source>
</evidence>
<comment type="subcellular location">
    <subcellularLocation>
        <location evidence="1">Membrane</location>
        <topology evidence="1">Multi-pass membrane protein</topology>
    </subcellularLocation>
</comment>
<evidence type="ECO:0000256" key="2">
    <source>
        <dbReference type="ARBA" id="ARBA00009565"/>
    </source>
</evidence>
<feature type="transmembrane region" description="Helical" evidence="6">
    <location>
        <begin position="134"/>
        <end position="159"/>
    </location>
</feature>
<proteinExistence type="inferred from homology"/>
<evidence type="ECO:0000256" key="6">
    <source>
        <dbReference type="SAM" id="Phobius"/>
    </source>
</evidence>
<comment type="similarity">
    <text evidence="2">Belongs to the MS4A family.</text>
</comment>
<dbReference type="InterPro" id="IPR007237">
    <property type="entry name" value="CD20-like"/>
</dbReference>
<reference evidence="7" key="1">
    <citation type="submission" date="2022-12" db="EMBL/GenBank/DDBJ databases">
        <authorList>
            <person name="Alioto T."/>
            <person name="Alioto T."/>
            <person name="Gomez Garrido J."/>
        </authorList>
    </citation>
    <scope>NUCLEOTIDE SEQUENCE</scope>
</reference>
<evidence type="ECO:0000313" key="7">
    <source>
        <dbReference type="EMBL" id="CAI5781327.1"/>
    </source>
</evidence>
<feature type="transmembrane region" description="Helical" evidence="6">
    <location>
        <begin position="103"/>
        <end position="122"/>
    </location>
</feature>
<organism evidence="7 8">
    <name type="scientific">Podarcis lilfordi</name>
    <name type="common">Lilford's wall lizard</name>
    <dbReference type="NCBI Taxonomy" id="74358"/>
    <lineage>
        <taxon>Eukaryota</taxon>
        <taxon>Metazoa</taxon>
        <taxon>Chordata</taxon>
        <taxon>Craniata</taxon>
        <taxon>Vertebrata</taxon>
        <taxon>Euteleostomi</taxon>
        <taxon>Lepidosauria</taxon>
        <taxon>Squamata</taxon>
        <taxon>Bifurcata</taxon>
        <taxon>Unidentata</taxon>
        <taxon>Episquamata</taxon>
        <taxon>Laterata</taxon>
        <taxon>Lacertibaenia</taxon>
        <taxon>Lacertidae</taxon>
        <taxon>Podarcis</taxon>
    </lineage>
</organism>
<accession>A0AA35PE22</accession>
<keyword evidence="5 6" id="KW-0472">Membrane</keyword>
<feature type="transmembrane region" description="Helical" evidence="6">
    <location>
        <begin position="36"/>
        <end position="56"/>
    </location>
</feature>
<dbReference type="InterPro" id="IPR030417">
    <property type="entry name" value="MS4A"/>
</dbReference>
<protein>
    <submittedName>
        <fullName evidence="7">Membrane-spanning 4-domains subfamily A member 4A-like</fullName>
    </submittedName>
</protein>
<evidence type="ECO:0000256" key="3">
    <source>
        <dbReference type="ARBA" id="ARBA00022692"/>
    </source>
</evidence>
<dbReference type="Pfam" id="PF04103">
    <property type="entry name" value="CD20"/>
    <property type="match status" value="1"/>
</dbReference>
<feature type="transmembrane region" description="Helical" evidence="6">
    <location>
        <begin position="68"/>
        <end position="91"/>
    </location>
</feature>
<dbReference type="AlphaFoldDB" id="A0AA35PE22"/>
<evidence type="ECO:0000313" key="8">
    <source>
        <dbReference type="Proteomes" id="UP001178461"/>
    </source>
</evidence>
<dbReference type="PANTHER" id="PTHR23320">
    <property type="entry name" value="MEMBRANE-SPANNING 4-DOMAINS SUBFAMILY A MS4A -RELATED"/>
    <property type="match status" value="1"/>
</dbReference>
<dbReference type="Proteomes" id="UP001178461">
    <property type="component" value="Chromosome 8"/>
</dbReference>
<keyword evidence="3 6" id="KW-0812">Transmembrane</keyword>
<evidence type="ECO:0000256" key="1">
    <source>
        <dbReference type="ARBA" id="ARBA00004141"/>
    </source>
</evidence>
<keyword evidence="8" id="KW-1185">Reference proteome</keyword>
<dbReference type="GO" id="GO:0016020">
    <property type="term" value="C:membrane"/>
    <property type="evidence" value="ECO:0007669"/>
    <property type="project" value="UniProtKB-SubCell"/>
</dbReference>
<evidence type="ECO:0000256" key="4">
    <source>
        <dbReference type="ARBA" id="ARBA00022989"/>
    </source>
</evidence>
<name>A0AA35PE22_9SAUR</name>